<evidence type="ECO:0000256" key="9">
    <source>
        <dbReference type="ARBA" id="ARBA00034078"/>
    </source>
</evidence>
<comment type="cofactor">
    <cofactor evidence="9">
        <name>[2Fe-2S] cluster</name>
        <dbReference type="ChEBI" id="CHEBI:190135"/>
    </cofactor>
</comment>
<evidence type="ECO:0000256" key="4">
    <source>
        <dbReference type="ARBA" id="ARBA00022723"/>
    </source>
</evidence>
<keyword evidence="4" id="KW-0479">Metal-binding</keyword>
<keyword evidence="10" id="KW-0812">Transmembrane</keyword>
<dbReference type="InterPro" id="IPR014349">
    <property type="entry name" value="Rieske_Fe-S_prot"/>
</dbReference>
<evidence type="ECO:0000256" key="8">
    <source>
        <dbReference type="ARBA" id="ARBA00029586"/>
    </source>
</evidence>
<feature type="domain" description="Rieske" evidence="11">
    <location>
        <begin position="172"/>
        <end position="240"/>
    </location>
</feature>
<keyword evidence="13" id="KW-1185">Reference proteome</keyword>
<dbReference type="PRINTS" id="PR00162">
    <property type="entry name" value="RIESKE"/>
</dbReference>
<dbReference type="SUPFAM" id="SSF50022">
    <property type="entry name" value="ISP domain"/>
    <property type="match status" value="1"/>
</dbReference>
<organism evidence="12 13">
    <name type="scientific">Egibacter rhizosphaerae</name>
    <dbReference type="NCBI Taxonomy" id="1670831"/>
    <lineage>
        <taxon>Bacteria</taxon>
        <taxon>Bacillati</taxon>
        <taxon>Actinomycetota</taxon>
        <taxon>Nitriliruptoria</taxon>
        <taxon>Egibacterales</taxon>
        <taxon>Egibacteraceae</taxon>
        <taxon>Egibacter</taxon>
    </lineage>
</organism>
<evidence type="ECO:0000256" key="1">
    <source>
        <dbReference type="ARBA" id="ARBA00002494"/>
    </source>
</evidence>
<comment type="function">
    <text evidence="1">Iron-sulfur subunit of the cytochrome bc1 complex, an essential component of the respiratory electron transport chain required for ATP synthesis. The bc1 complex catalyzes the oxidation of menaquinol and the reduction of cytochrome c in the respiratory chain. The bc1 complex operates through a Q-cycle mechanism that couples electron transfer to generation of the proton gradient that drives ATP synthesis.</text>
</comment>
<keyword evidence="6" id="KW-0411">Iron-sulfur</keyword>
<dbReference type="GO" id="GO:0016705">
    <property type="term" value="F:oxidoreductase activity, acting on paired donors, with incorporation or reduction of molecular oxygen"/>
    <property type="evidence" value="ECO:0007669"/>
    <property type="project" value="UniProtKB-ARBA"/>
</dbReference>
<evidence type="ECO:0000313" key="13">
    <source>
        <dbReference type="Proteomes" id="UP000291469"/>
    </source>
</evidence>
<keyword evidence="3" id="KW-0001">2Fe-2S</keyword>
<dbReference type="KEGG" id="erz:ER308_12700"/>
<accession>A0A411YGQ0</accession>
<evidence type="ECO:0000256" key="3">
    <source>
        <dbReference type="ARBA" id="ARBA00022714"/>
    </source>
</evidence>
<dbReference type="Gene3D" id="2.102.10.10">
    <property type="entry name" value="Rieske [2Fe-2S] iron-sulphur domain"/>
    <property type="match status" value="1"/>
</dbReference>
<keyword evidence="5" id="KW-0408">Iron</keyword>
<evidence type="ECO:0000259" key="11">
    <source>
        <dbReference type="PROSITE" id="PS51296"/>
    </source>
</evidence>
<dbReference type="Pfam" id="PF00355">
    <property type="entry name" value="Rieske"/>
    <property type="match status" value="1"/>
</dbReference>
<evidence type="ECO:0000256" key="5">
    <source>
        <dbReference type="ARBA" id="ARBA00023004"/>
    </source>
</evidence>
<dbReference type="RefSeq" id="WP_131155336.1">
    <property type="nucleotide sequence ID" value="NZ_CP036402.1"/>
</dbReference>
<dbReference type="EMBL" id="CP036402">
    <property type="protein sequence ID" value="QBI20339.1"/>
    <property type="molecule type" value="Genomic_DNA"/>
</dbReference>
<name>A0A411YGQ0_9ACTN</name>
<dbReference type="PROSITE" id="PS51296">
    <property type="entry name" value="RIESKE"/>
    <property type="match status" value="1"/>
</dbReference>
<evidence type="ECO:0000313" key="12">
    <source>
        <dbReference type="EMBL" id="QBI20339.1"/>
    </source>
</evidence>
<evidence type="ECO:0000256" key="7">
    <source>
        <dbReference type="ARBA" id="ARBA00023157"/>
    </source>
</evidence>
<dbReference type="GO" id="GO:0016020">
    <property type="term" value="C:membrane"/>
    <property type="evidence" value="ECO:0007669"/>
    <property type="project" value="InterPro"/>
</dbReference>
<keyword evidence="7" id="KW-1015">Disulfide bond</keyword>
<keyword evidence="10" id="KW-0472">Membrane</keyword>
<evidence type="ECO:0000256" key="6">
    <source>
        <dbReference type="ARBA" id="ARBA00023014"/>
    </source>
</evidence>
<proteinExistence type="predicted"/>
<keyword evidence="10" id="KW-1133">Transmembrane helix</keyword>
<dbReference type="InterPro" id="IPR036922">
    <property type="entry name" value="Rieske_2Fe-2S_sf"/>
</dbReference>
<dbReference type="GO" id="GO:0004497">
    <property type="term" value="F:monooxygenase activity"/>
    <property type="evidence" value="ECO:0007669"/>
    <property type="project" value="UniProtKB-ARBA"/>
</dbReference>
<dbReference type="PANTHER" id="PTHR10134">
    <property type="entry name" value="CYTOCHROME B-C1 COMPLEX SUBUNIT RIESKE, MITOCHONDRIAL"/>
    <property type="match status" value="1"/>
</dbReference>
<evidence type="ECO:0000256" key="2">
    <source>
        <dbReference type="ARBA" id="ARBA00015816"/>
    </source>
</evidence>
<sequence>MLSTIAVILAAGLLMALLGAAAGLWWMRRAMRRPVRVCAAPADGCDGCPSSGGSGPRFAPQLAFAAASGGGGSGGAGGEAPESRGPDRRTFLRGALGLSSLGAVGSFGAASIAFLWPDTRGGFGAVLEVGHVDDVLNDIDEADGAFEFTPGRARLVRYDPEDDTEDAYLELTQEGESPVLALYQVCPHLGCAVPWCDSSRWWECPCHASAYNRWGEFQDGPAPRGMDRFRVEISDDGILSVDTTEIIDGPSRGQQSLIQPREGDACV</sequence>
<feature type="transmembrane region" description="Helical" evidence="10">
    <location>
        <begin position="94"/>
        <end position="116"/>
    </location>
</feature>
<dbReference type="GO" id="GO:0046872">
    <property type="term" value="F:metal ion binding"/>
    <property type="evidence" value="ECO:0007669"/>
    <property type="project" value="UniProtKB-KW"/>
</dbReference>
<dbReference type="Proteomes" id="UP000291469">
    <property type="component" value="Chromosome"/>
</dbReference>
<dbReference type="GO" id="GO:0051537">
    <property type="term" value="F:2 iron, 2 sulfur cluster binding"/>
    <property type="evidence" value="ECO:0007669"/>
    <property type="project" value="UniProtKB-KW"/>
</dbReference>
<dbReference type="AlphaFoldDB" id="A0A411YGQ0"/>
<dbReference type="OrthoDB" id="25106at2"/>
<protein>
    <recommendedName>
        <fullName evidence="2">Cytochrome bc1 complex Rieske iron-sulfur subunit</fullName>
    </recommendedName>
    <alternativeName>
        <fullName evidence="8">Cytochrome bc1 reductase complex subunit QcrA</fullName>
    </alternativeName>
</protein>
<reference evidence="12 13" key="1">
    <citation type="submission" date="2019-01" db="EMBL/GenBank/DDBJ databases">
        <title>Egibacter rhizosphaerae EGI 80759T.</title>
        <authorList>
            <person name="Chen D.-D."/>
            <person name="Tian Y."/>
            <person name="Jiao J.-Y."/>
            <person name="Zhang X.-T."/>
            <person name="Zhang Y.-G."/>
            <person name="Zhang Y."/>
            <person name="Xiao M."/>
            <person name="Shu W.-S."/>
            <person name="Li W.-J."/>
        </authorList>
    </citation>
    <scope>NUCLEOTIDE SEQUENCE [LARGE SCALE GENOMIC DNA]</scope>
    <source>
        <strain evidence="12 13">EGI 80759</strain>
    </source>
</reference>
<dbReference type="InterPro" id="IPR017941">
    <property type="entry name" value="Rieske_2Fe-2S"/>
</dbReference>
<dbReference type="InterPro" id="IPR005805">
    <property type="entry name" value="Rieske_Fe-S_prot_C"/>
</dbReference>
<gene>
    <name evidence="12" type="ORF">ER308_12700</name>
</gene>
<evidence type="ECO:0000256" key="10">
    <source>
        <dbReference type="SAM" id="Phobius"/>
    </source>
</evidence>
<feature type="transmembrane region" description="Helical" evidence="10">
    <location>
        <begin position="6"/>
        <end position="26"/>
    </location>
</feature>